<dbReference type="InterPro" id="IPR003593">
    <property type="entry name" value="AAA+_ATPase"/>
</dbReference>
<protein>
    <submittedName>
        <fullName evidence="3">Helix-turn-helix transcriptional regulator</fullName>
    </submittedName>
</protein>
<proteinExistence type="predicted"/>
<evidence type="ECO:0000313" key="3">
    <source>
        <dbReference type="EMBL" id="MBU2668099.1"/>
    </source>
</evidence>
<dbReference type="PANTHER" id="PTHR47691">
    <property type="entry name" value="REGULATOR-RELATED"/>
    <property type="match status" value="1"/>
</dbReference>
<dbReference type="InterPro" id="IPR027417">
    <property type="entry name" value="P-loop_NTPase"/>
</dbReference>
<evidence type="ECO:0000313" key="4">
    <source>
        <dbReference type="Proteomes" id="UP001519654"/>
    </source>
</evidence>
<dbReference type="Gene3D" id="1.10.260.40">
    <property type="entry name" value="lambda repressor-like DNA-binding domains"/>
    <property type="match status" value="1"/>
</dbReference>
<evidence type="ECO:0000256" key="1">
    <source>
        <dbReference type="PROSITE-ProRule" id="PRU00339"/>
    </source>
</evidence>
<dbReference type="InterPro" id="IPR010982">
    <property type="entry name" value="Lambda_DNA-bd_dom_sf"/>
</dbReference>
<feature type="domain" description="HTH cro/C1-type" evidence="2">
    <location>
        <begin position="6"/>
        <end position="61"/>
    </location>
</feature>
<feature type="repeat" description="TPR" evidence="1">
    <location>
        <begin position="658"/>
        <end position="691"/>
    </location>
</feature>
<dbReference type="CDD" id="cd00093">
    <property type="entry name" value="HTH_XRE"/>
    <property type="match status" value="1"/>
</dbReference>
<evidence type="ECO:0000259" key="2">
    <source>
        <dbReference type="PROSITE" id="PS50943"/>
    </source>
</evidence>
<dbReference type="Pfam" id="PF00931">
    <property type="entry name" value="NB-ARC"/>
    <property type="match status" value="1"/>
</dbReference>
<dbReference type="PROSITE" id="PS50005">
    <property type="entry name" value="TPR"/>
    <property type="match status" value="1"/>
</dbReference>
<organism evidence="3 4">
    <name type="scientific">Paractinoplanes bogorensis</name>
    <dbReference type="NCBI Taxonomy" id="1610840"/>
    <lineage>
        <taxon>Bacteria</taxon>
        <taxon>Bacillati</taxon>
        <taxon>Actinomycetota</taxon>
        <taxon>Actinomycetes</taxon>
        <taxon>Micromonosporales</taxon>
        <taxon>Micromonosporaceae</taxon>
        <taxon>Paractinoplanes</taxon>
    </lineage>
</organism>
<comment type="caution">
    <text evidence="3">The sequence shown here is derived from an EMBL/GenBank/DDBJ whole genome shotgun (WGS) entry which is preliminary data.</text>
</comment>
<keyword evidence="1" id="KW-0802">TPR repeat</keyword>
<dbReference type="RefSeq" id="WP_215792345.1">
    <property type="nucleotide sequence ID" value="NZ_JAHKKG010000010.1"/>
</dbReference>
<name>A0ABS5YXC3_9ACTN</name>
<dbReference type="Pfam" id="PF01381">
    <property type="entry name" value="HTH_3"/>
    <property type="match status" value="1"/>
</dbReference>
<reference evidence="3 4" key="1">
    <citation type="submission" date="2021-06" db="EMBL/GenBank/DDBJ databases">
        <title>Actinoplanes lichenicola sp. nov., and Actinoplanes ovalisporus sp. nov., isolated from lichen in Thailand.</title>
        <authorList>
            <person name="Saeng-In P."/>
            <person name="Kanchanasin P."/>
            <person name="Yuki M."/>
            <person name="Kudo T."/>
            <person name="Ohkuma M."/>
            <person name="Phongsopitanun W."/>
            <person name="Tanasupawat S."/>
        </authorList>
    </citation>
    <scope>NUCLEOTIDE SEQUENCE [LARGE SCALE GENOMIC DNA]</scope>
    <source>
        <strain evidence="3 4">NBRC 110975</strain>
    </source>
</reference>
<dbReference type="PRINTS" id="PR00364">
    <property type="entry name" value="DISEASERSIST"/>
</dbReference>
<dbReference type="SUPFAM" id="SSF47413">
    <property type="entry name" value="lambda repressor-like DNA-binding domains"/>
    <property type="match status" value="1"/>
</dbReference>
<dbReference type="EMBL" id="JAHKKG010000010">
    <property type="protein sequence ID" value="MBU2668099.1"/>
    <property type="molecule type" value="Genomic_DNA"/>
</dbReference>
<dbReference type="Gene3D" id="1.25.40.10">
    <property type="entry name" value="Tetratricopeptide repeat domain"/>
    <property type="match status" value="1"/>
</dbReference>
<dbReference type="Pfam" id="PF13424">
    <property type="entry name" value="TPR_12"/>
    <property type="match status" value="1"/>
</dbReference>
<dbReference type="SMART" id="SM00530">
    <property type="entry name" value="HTH_XRE"/>
    <property type="match status" value="1"/>
</dbReference>
<dbReference type="SMART" id="SM00382">
    <property type="entry name" value="AAA"/>
    <property type="match status" value="1"/>
</dbReference>
<dbReference type="PANTHER" id="PTHR47691:SF3">
    <property type="entry name" value="HTH-TYPE TRANSCRIPTIONAL REGULATOR RV0890C-RELATED"/>
    <property type="match status" value="1"/>
</dbReference>
<accession>A0ABS5YXC3</accession>
<sequence length="747" mass="80072">MFGEVVRRHRTKLLITQEELAERTGVSVRHIRYIESGRVATPRAVTVRLLAEAFQLTAADRVTFEQSARTGEEPVAPVAVDAPAGPVRPAQLPAPVTGFAGRTGHLRALDSAGDPVVLVVGAGGVGKTTLALHWAHTATDRFPDGQLYANLRGFDPSGTVAEPADVLHGFLGALGITGPQVPATRHGRAALYRSLLSDRRMLIVLDNAGDADQVRPLLPGTAACRVLVTSRDSLTGLVVSDSARVLPLAPMETGEARELLSLRLGEQRVAAEPGPVDRLIERCDRLPIALALVAARLATSPGSTVERLTAEIGDPARTLDGLTVGDTRTDIRAVFSWSYRKLSAPAARLFRLLAVHPGPDLPVEAAASLAGVELRAARAGLAELIRFHLVREHRPGRYELHDLLRAYAAELAGTDETAAGRGSALRRTVDHYVRIAAAAAGLLLPHRDPVAVPEGEPGVVPVCVEDRDAAMGWFADEHQVLLAVLDIAMRPELDAYVEPWCQSFVAFASLRGHWADELRGHRAALTVAERHGDRARQGRGHLGIAIVHLRLSDPETAERHFRLALDAYEKVGDLVGAGHVNSNLARLKDAADRPGEALVLGWAALQQYTAAGHGVFRARALSGLGWYQAKAGDHAGALRSGLEALTLLRDIGDRDGEAATLDTLGYAYGQAGDHTEAVAHYQRAASLHHDMGDRYNEALVLSHIGDSERELGLTERARTTWTAALEILTDLGHQDAEGLRRRLSGLG</sequence>
<dbReference type="SUPFAM" id="SSF52540">
    <property type="entry name" value="P-loop containing nucleoside triphosphate hydrolases"/>
    <property type="match status" value="1"/>
</dbReference>
<dbReference type="InterPro" id="IPR019734">
    <property type="entry name" value="TPR_rpt"/>
</dbReference>
<dbReference type="InterPro" id="IPR011990">
    <property type="entry name" value="TPR-like_helical_dom_sf"/>
</dbReference>
<gene>
    <name evidence="3" type="ORF">KOI35_31775</name>
</gene>
<dbReference type="PROSITE" id="PS50943">
    <property type="entry name" value="HTH_CROC1"/>
    <property type="match status" value="1"/>
</dbReference>
<keyword evidence="4" id="KW-1185">Reference proteome</keyword>
<dbReference type="SUPFAM" id="SSF48452">
    <property type="entry name" value="TPR-like"/>
    <property type="match status" value="2"/>
</dbReference>
<dbReference type="Gene3D" id="3.40.50.300">
    <property type="entry name" value="P-loop containing nucleotide triphosphate hydrolases"/>
    <property type="match status" value="1"/>
</dbReference>
<dbReference type="InterPro" id="IPR002182">
    <property type="entry name" value="NB-ARC"/>
</dbReference>
<dbReference type="InterPro" id="IPR001387">
    <property type="entry name" value="Cro/C1-type_HTH"/>
</dbReference>
<dbReference type="SMART" id="SM00028">
    <property type="entry name" value="TPR"/>
    <property type="match status" value="4"/>
</dbReference>
<dbReference type="Proteomes" id="UP001519654">
    <property type="component" value="Unassembled WGS sequence"/>
</dbReference>